<comment type="caution">
    <text evidence="1">The sequence shown here is derived from an EMBL/GenBank/DDBJ whole genome shotgun (WGS) entry which is preliminary data.</text>
</comment>
<dbReference type="EMBL" id="JAUDZE010000002">
    <property type="protein sequence ID" value="MDN0014091.1"/>
    <property type="molecule type" value="Genomic_DNA"/>
</dbReference>
<evidence type="ECO:0008006" key="3">
    <source>
        <dbReference type="Google" id="ProtNLM"/>
    </source>
</evidence>
<dbReference type="Gene3D" id="2.60.120.200">
    <property type="match status" value="1"/>
</dbReference>
<dbReference type="RefSeq" id="WP_267980322.1">
    <property type="nucleotide sequence ID" value="NZ_JAPQKF010000002.1"/>
</dbReference>
<keyword evidence="2" id="KW-1185">Reference proteome</keyword>
<evidence type="ECO:0000313" key="2">
    <source>
        <dbReference type="Proteomes" id="UP001168524"/>
    </source>
</evidence>
<evidence type="ECO:0000313" key="1">
    <source>
        <dbReference type="EMBL" id="MDN0014091.1"/>
    </source>
</evidence>
<dbReference type="InterPro" id="IPR013320">
    <property type="entry name" value="ConA-like_dom_sf"/>
</dbReference>
<name>A0ABT7WN32_9GAMM</name>
<accession>A0ABT7WN32</accession>
<protein>
    <recommendedName>
        <fullName evidence="3">LamG domain-containing protein</fullName>
    </recommendedName>
</protein>
<organism evidence="1 2">
    <name type="scientific">Acinetobacter thutiue</name>
    <dbReference type="NCBI Taxonomy" id="2998078"/>
    <lineage>
        <taxon>Bacteria</taxon>
        <taxon>Pseudomonadati</taxon>
        <taxon>Pseudomonadota</taxon>
        <taxon>Gammaproteobacteria</taxon>
        <taxon>Moraxellales</taxon>
        <taxon>Moraxellaceae</taxon>
        <taxon>Acinetobacter</taxon>
    </lineage>
</organism>
<dbReference type="SUPFAM" id="SSF49899">
    <property type="entry name" value="Concanavalin A-like lectins/glucanases"/>
    <property type="match status" value="1"/>
</dbReference>
<reference evidence="1" key="1">
    <citation type="submission" date="2023-06" db="EMBL/GenBank/DDBJ databases">
        <title>Two novel species of Acinetobacter isolated from motorbike repairing workshop in Vietnam.</title>
        <authorList>
            <person name="Le N.T.T."/>
        </authorList>
    </citation>
    <scope>NUCLEOTIDE SEQUENCE</scope>
    <source>
        <strain evidence="1">VNH17</strain>
    </source>
</reference>
<proteinExistence type="predicted"/>
<sequence length="228" mass="25133">MNEESGNVVHDSSQSGFHGEIHDVDHVTYKQKILRRGSTGALGFNLFEVAASIAECFVSDAVAGDFFRKLAGNEKSCTIAFWFEPTAIRNFNWMYAYPTDALWGKSNYRCTTIGAHSRGGQILAESPSDVNTVNSDEALLDMLNKNHFVVWRKDAVTGKYTLTVNDITSTVSGESSPETVGTGFYFPMSAGFDNYGLRGYMSDMSVFDYVLSDVQIADLYNKGTLSDI</sequence>
<dbReference type="Proteomes" id="UP001168524">
    <property type="component" value="Unassembled WGS sequence"/>
</dbReference>
<gene>
    <name evidence="1" type="ORF">QTA56_07555</name>
</gene>